<evidence type="ECO:0000313" key="1">
    <source>
        <dbReference type="EMBL" id="OBY11152.1"/>
    </source>
</evidence>
<proteinExistence type="predicted"/>
<dbReference type="RefSeq" id="WP_027097421.1">
    <property type="nucleotide sequence ID" value="NZ_CABHIH010000005.1"/>
</dbReference>
<dbReference type="EMBL" id="MAPZ01000016">
    <property type="protein sequence ID" value="OBY11152.1"/>
    <property type="molecule type" value="Genomic_DNA"/>
</dbReference>
<sequence>MKETKFYKTLNISLQSKRYTIVQDIINSWDNNLTKSEVVCEDILAMYKIKQIPCLKDIVNLIINKCEPLTNINDNEYFLSLNKSIINYFQDKYSKNPEIAITKETNELNNYKKLLSLLIEYDPALAINLIKKLDS</sequence>
<name>A0A174X3J8_9CLOT</name>
<protein>
    <submittedName>
        <fullName evidence="1">Uncharacterized protein</fullName>
    </submittedName>
</protein>
<keyword evidence="2" id="KW-1185">Reference proteome</keyword>
<gene>
    <name evidence="1" type="ORF">CP373A1_06560</name>
</gene>
<dbReference type="AlphaFoldDB" id="A0A174X3J8"/>
<reference evidence="1 2" key="1">
    <citation type="submission" date="2016-06" db="EMBL/GenBank/DDBJ databases">
        <authorList>
            <person name="Kjaerup R.B."/>
            <person name="Dalgaard T.S."/>
            <person name="Juul-Madsen H.R."/>
        </authorList>
    </citation>
    <scope>NUCLEOTIDE SEQUENCE [LARGE SCALE GENOMIC DNA]</scope>
    <source>
        <strain evidence="1 2">373-A1</strain>
    </source>
</reference>
<organism evidence="1 2">
    <name type="scientific">Clostridium paraputrificum</name>
    <dbReference type="NCBI Taxonomy" id="29363"/>
    <lineage>
        <taxon>Bacteria</taxon>
        <taxon>Bacillati</taxon>
        <taxon>Bacillota</taxon>
        <taxon>Clostridia</taxon>
        <taxon>Eubacteriales</taxon>
        <taxon>Clostridiaceae</taxon>
        <taxon>Clostridium</taxon>
    </lineage>
</organism>
<accession>A0A174X3J8</accession>
<dbReference type="GeneID" id="42775256"/>
<comment type="caution">
    <text evidence="1">The sequence shown here is derived from an EMBL/GenBank/DDBJ whole genome shotgun (WGS) entry which is preliminary data.</text>
</comment>
<evidence type="ECO:0000313" key="2">
    <source>
        <dbReference type="Proteomes" id="UP000092714"/>
    </source>
</evidence>
<dbReference type="Proteomes" id="UP000092714">
    <property type="component" value="Unassembled WGS sequence"/>
</dbReference>